<dbReference type="InterPro" id="IPR025753">
    <property type="entry name" value="AAA_N_dom"/>
</dbReference>
<keyword evidence="1" id="KW-0378">Hydrolase</keyword>
<reference evidence="4" key="1">
    <citation type="submission" date="2020-06" db="EMBL/GenBank/DDBJ databases">
        <authorList>
            <person name="Li T."/>
            <person name="Hu X."/>
            <person name="Zhang T."/>
            <person name="Song X."/>
            <person name="Zhang H."/>
            <person name="Dai N."/>
            <person name="Sheng W."/>
            <person name="Hou X."/>
            <person name="Wei L."/>
        </authorList>
    </citation>
    <scope>NUCLEOTIDE SEQUENCE</scope>
    <source>
        <strain evidence="4">G01</strain>
        <tissue evidence="4">Leaf</tissue>
    </source>
</reference>
<name>A0AAW2LFQ6_9LAMI</name>
<comment type="caution">
    <text evidence="4">The sequence shown here is derived from an EMBL/GenBank/DDBJ whole genome shotgun (WGS) entry which is preliminary data.</text>
</comment>
<protein>
    <submittedName>
        <fullName evidence="4">AAA-ATPase</fullName>
    </submittedName>
</protein>
<organism evidence="4">
    <name type="scientific">Sesamum angustifolium</name>
    <dbReference type="NCBI Taxonomy" id="2727405"/>
    <lineage>
        <taxon>Eukaryota</taxon>
        <taxon>Viridiplantae</taxon>
        <taxon>Streptophyta</taxon>
        <taxon>Embryophyta</taxon>
        <taxon>Tracheophyta</taxon>
        <taxon>Spermatophyta</taxon>
        <taxon>Magnoliopsida</taxon>
        <taxon>eudicotyledons</taxon>
        <taxon>Gunneridae</taxon>
        <taxon>Pentapetalae</taxon>
        <taxon>asterids</taxon>
        <taxon>lamiids</taxon>
        <taxon>Lamiales</taxon>
        <taxon>Pedaliaceae</taxon>
        <taxon>Sesamum</taxon>
    </lineage>
</organism>
<dbReference type="AlphaFoldDB" id="A0AAW2LFQ6"/>
<feature type="transmembrane region" description="Helical" evidence="2">
    <location>
        <begin position="6"/>
        <end position="23"/>
    </location>
</feature>
<dbReference type="GO" id="GO:0016787">
    <property type="term" value="F:hydrolase activity"/>
    <property type="evidence" value="ECO:0007669"/>
    <property type="project" value="UniProtKB-KW"/>
</dbReference>
<sequence length="237" mass="27919">MFLVNLTLLFVTIILLCVLLRFLSKTSLIHSLKNTWRSLEDKCYVHQFYKVPKFNDNIQENQLYRKVYTYLNSLPCVEDSDFANLFSSSKSAEINLILDENQTIVDRFLGARVHWRIENSEKRNGVKSLVLKIRKNDKRRILVPYLQHIHQVYDEIEQKRKRSEIVRQRRERTAGKWTVDINFFHPSSNHGDDRHGLGSENQNQIRLGEFSEVQAVLSPIRPCLEEKLFVIRPSGYG</sequence>
<accession>A0AAW2LFQ6</accession>
<gene>
    <name evidence="4" type="ORF">Sangu_2210200</name>
</gene>
<keyword evidence="2" id="KW-0812">Transmembrane</keyword>
<evidence type="ECO:0000256" key="2">
    <source>
        <dbReference type="SAM" id="Phobius"/>
    </source>
</evidence>
<evidence type="ECO:0000313" key="4">
    <source>
        <dbReference type="EMBL" id="KAL0317959.1"/>
    </source>
</evidence>
<keyword evidence="2" id="KW-0472">Membrane</keyword>
<feature type="domain" description="AAA-type ATPase N-terminal" evidence="3">
    <location>
        <begin position="30"/>
        <end position="117"/>
    </location>
</feature>
<evidence type="ECO:0000259" key="3">
    <source>
        <dbReference type="Pfam" id="PF14363"/>
    </source>
</evidence>
<proteinExistence type="predicted"/>
<keyword evidence="2" id="KW-1133">Transmembrane helix</keyword>
<dbReference type="Pfam" id="PF14363">
    <property type="entry name" value="AAA_assoc"/>
    <property type="match status" value="1"/>
</dbReference>
<reference evidence="4" key="2">
    <citation type="journal article" date="2024" name="Plant">
        <title>Genomic evolution and insights into agronomic trait innovations of Sesamum species.</title>
        <authorList>
            <person name="Miao H."/>
            <person name="Wang L."/>
            <person name="Qu L."/>
            <person name="Liu H."/>
            <person name="Sun Y."/>
            <person name="Le M."/>
            <person name="Wang Q."/>
            <person name="Wei S."/>
            <person name="Zheng Y."/>
            <person name="Lin W."/>
            <person name="Duan Y."/>
            <person name="Cao H."/>
            <person name="Xiong S."/>
            <person name="Wang X."/>
            <person name="Wei L."/>
            <person name="Li C."/>
            <person name="Ma Q."/>
            <person name="Ju M."/>
            <person name="Zhao R."/>
            <person name="Li G."/>
            <person name="Mu C."/>
            <person name="Tian Q."/>
            <person name="Mei H."/>
            <person name="Zhang T."/>
            <person name="Gao T."/>
            <person name="Zhang H."/>
        </authorList>
    </citation>
    <scope>NUCLEOTIDE SEQUENCE</scope>
    <source>
        <strain evidence="4">G01</strain>
    </source>
</reference>
<dbReference type="InterPro" id="IPR050747">
    <property type="entry name" value="Mitochondrial_chaperone_BCS1"/>
</dbReference>
<evidence type="ECO:0000256" key="1">
    <source>
        <dbReference type="ARBA" id="ARBA00022801"/>
    </source>
</evidence>
<dbReference type="PANTHER" id="PTHR23070">
    <property type="entry name" value="BCS1 AAA-TYPE ATPASE"/>
    <property type="match status" value="1"/>
</dbReference>
<dbReference type="EMBL" id="JACGWK010000014">
    <property type="protein sequence ID" value="KAL0317959.1"/>
    <property type="molecule type" value="Genomic_DNA"/>
</dbReference>